<comment type="caution">
    <text evidence="1">The sequence shown here is derived from an EMBL/GenBank/DDBJ whole genome shotgun (WGS) entry which is preliminary data.</text>
</comment>
<gene>
    <name evidence="1" type="ORF">T07_15147</name>
</gene>
<sequence length="169" mass="18784">MKNLCRQVQQLERTALQTFGRVGCFSCGCLDQHRRDCSQLRVRKPTAERRTMATINPLTGSVLAVTGKIQSLNILLLVDSDEMGSVIPKRVWDKATSGQKLQGAARPMQLGDGKKMATCVPLPLTMVYDNDYQRAPALFHNKKNGTDDGKSHTTNCYCHSISQWMLNGV</sequence>
<evidence type="ECO:0000313" key="1">
    <source>
        <dbReference type="EMBL" id="KRX21504.1"/>
    </source>
</evidence>
<protein>
    <submittedName>
        <fullName evidence="1">Uncharacterized protein</fullName>
    </submittedName>
</protein>
<evidence type="ECO:0000313" key="2">
    <source>
        <dbReference type="Proteomes" id="UP000054630"/>
    </source>
</evidence>
<dbReference type="AlphaFoldDB" id="A0A0V0S435"/>
<proteinExistence type="predicted"/>
<organism evidence="1 2">
    <name type="scientific">Trichinella nelsoni</name>
    <dbReference type="NCBI Taxonomy" id="6336"/>
    <lineage>
        <taxon>Eukaryota</taxon>
        <taxon>Metazoa</taxon>
        <taxon>Ecdysozoa</taxon>
        <taxon>Nematoda</taxon>
        <taxon>Enoplea</taxon>
        <taxon>Dorylaimia</taxon>
        <taxon>Trichinellida</taxon>
        <taxon>Trichinellidae</taxon>
        <taxon>Trichinella</taxon>
    </lineage>
</organism>
<dbReference type="Proteomes" id="UP000054630">
    <property type="component" value="Unassembled WGS sequence"/>
</dbReference>
<accession>A0A0V0S435</accession>
<keyword evidence="2" id="KW-1185">Reference proteome</keyword>
<reference evidence="1 2" key="1">
    <citation type="submission" date="2015-01" db="EMBL/GenBank/DDBJ databases">
        <title>Evolution of Trichinella species and genotypes.</title>
        <authorList>
            <person name="Korhonen P.K."/>
            <person name="Edoardo P."/>
            <person name="Giuseppe L.R."/>
            <person name="Gasser R.B."/>
        </authorList>
    </citation>
    <scope>NUCLEOTIDE SEQUENCE [LARGE SCALE GENOMIC DNA]</scope>
    <source>
        <strain evidence="1">ISS37</strain>
    </source>
</reference>
<dbReference type="EMBL" id="JYDL01000039">
    <property type="protein sequence ID" value="KRX21504.1"/>
    <property type="molecule type" value="Genomic_DNA"/>
</dbReference>
<name>A0A0V0S435_9BILA</name>